<dbReference type="KEGG" id="pfj:MYCFIDRAFT_214134"/>
<sequence>MSQASRREQANGRPPPAQGYYNAYSEASGYDDRFQQGPQPPREAGYVPYQDSYASFDRMPANSQNPRDQYGYTSPPPRDGYGDSDRGYSERAFSDRPYAPSEPRPHAGNQLSPYDEAKADAGWREYDEQQRAYTYDNRPPPSDYGRRPPYDDRYHDDRDSRYDDRDYDRDYDRRRRRHSRRYSDDDLRQKFLRYPSDPKKGGRDMFGASDGERGMGAQLLGGAAGALLGHKFADGALGTVGGAVLGAIASGAAERHYEKRKGEKVYKRRSLDDAYGPVQYPPPGHDMDDVRATGRDGRTGIRERLRSMSRGATARFRSRSRPRRSPSLESDERYHYR</sequence>
<dbReference type="HOGENOM" id="CLU_824194_0_0_1"/>
<feature type="region of interest" description="Disordered" evidence="1">
    <location>
        <begin position="261"/>
        <end position="337"/>
    </location>
</feature>
<dbReference type="EMBL" id="KB446556">
    <property type="protein sequence ID" value="EME86152.1"/>
    <property type="molecule type" value="Genomic_DNA"/>
</dbReference>
<feature type="compositionally biased region" description="Basic and acidic residues" evidence="1">
    <location>
        <begin position="285"/>
        <end position="306"/>
    </location>
</feature>
<organism evidence="2 3">
    <name type="scientific">Pseudocercospora fijiensis (strain CIRAD86)</name>
    <name type="common">Black leaf streak disease fungus</name>
    <name type="synonym">Mycosphaerella fijiensis</name>
    <dbReference type="NCBI Taxonomy" id="383855"/>
    <lineage>
        <taxon>Eukaryota</taxon>
        <taxon>Fungi</taxon>
        <taxon>Dikarya</taxon>
        <taxon>Ascomycota</taxon>
        <taxon>Pezizomycotina</taxon>
        <taxon>Dothideomycetes</taxon>
        <taxon>Dothideomycetidae</taxon>
        <taxon>Mycosphaerellales</taxon>
        <taxon>Mycosphaerellaceae</taxon>
        <taxon>Pseudocercospora</taxon>
    </lineage>
</organism>
<dbReference type="Proteomes" id="UP000016932">
    <property type="component" value="Unassembled WGS sequence"/>
</dbReference>
<keyword evidence="3" id="KW-1185">Reference proteome</keyword>
<dbReference type="RefSeq" id="XP_007923530.1">
    <property type="nucleotide sequence ID" value="XM_007925339.1"/>
</dbReference>
<dbReference type="PANTHER" id="PTHR37014">
    <property type="entry name" value="EXPRESSION LETHALITY PROTEIN HEL10, PUTATIVE (AFU_ORTHOLOGUE AFUA_1G06580)-RELATED"/>
    <property type="match status" value="1"/>
</dbReference>
<evidence type="ECO:0000256" key="1">
    <source>
        <dbReference type="SAM" id="MobiDB-lite"/>
    </source>
</evidence>
<feature type="compositionally biased region" description="Basic and acidic residues" evidence="1">
    <location>
        <begin position="144"/>
        <end position="173"/>
    </location>
</feature>
<evidence type="ECO:0000313" key="3">
    <source>
        <dbReference type="Proteomes" id="UP000016932"/>
    </source>
</evidence>
<dbReference type="GeneID" id="19338000"/>
<protein>
    <recommendedName>
        <fullName evidence="4">Glycine zipper 2TM domain-containing protein</fullName>
    </recommendedName>
</protein>
<proteinExistence type="predicted"/>
<feature type="compositionally biased region" description="Basic and acidic residues" evidence="1">
    <location>
        <begin position="115"/>
        <end position="130"/>
    </location>
</feature>
<dbReference type="AlphaFoldDB" id="M3B9Z8"/>
<feature type="compositionally biased region" description="Basic and acidic residues" evidence="1">
    <location>
        <begin position="261"/>
        <end position="272"/>
    </location>
</feature>
<accession>M3B9Z8</accession>
<name>M3B9Z8_PSEFD</name>
<dbReference type="eggNOG" id="ENOG502S756">
    <property type="taxonomic scope" value="Eukaryota"/>
</dbReference>
<feature type="compositionally biased region" description="Basic and acidic residues" evidence="1">
    <location>
        <begin position="80"/>
        <end position="94"/>
    </location>
</feature>
<dbReference type="STRING" id="383855.M3B9Z8"/>
<dbReference type="VEuPathDB" id="FungiDB:MYCFIDRAFT_214134"/>
<evidence type="ECO:0008006" key="4">
    <source>
        <dbReference type="Google" id="ProtNLM"/>
    </source>
</evidence>
<dbReference type="OrthoDB" id="3649111at2759"/>
<reference evidence="2 3" key="1">
    <citation type="journal article" date="2012" name="PLoS Pathog.">
        <title>Diverse lifestyles and strategies of plant pathogenesis encoded in the genomes of eighteen Dothideomycetes fungi.</title>
        <authorList>
            <person name="Ohm R.A."/>
            <person name="Feau N."/>
            <person name="Henrissat B."/>
            <person name="Schoch C.L."/>
            <person name="Horwitz B.A."/>
            <person name="Barry K.W."/>
            <person name="Condon B.J."/>
            <person name="Copeland A.C."/>
            <person name="Dhillon B."/>
            <person name="Glaser F."/>
            <person name="Hesse C.N."/>
            <person name="Kosti I."/>
            <person name="LaButti K."/>
            <person name="Lindquist E.A."/>
            <person name="Lucas S."/>
            <person name="Salamov A.A."/>
            <person name="Bradshaw R.E."/>
            <person name="Ciuffetti L."/>
            <person name="Hamelin R.C."/>
            <person name="Kema G.H.J."/>
            <person name="Lawrence C."/>
            <person name="Scott J.A."/>
            <person name="Spatafora J.W."/>
            <person name="Turgeon B.G."/>
            <person name="de Wit P.J.G.M."/>
            <person name="Zhong S."/>
            <person name="Goodwin S.B."/>
            <person name="Grigoriev I.V."/>
        </authorList>
    </citation>
    <scope>NUCLEOTIDE SEQUENCE [LARGE SCALE GENOMIC DNA]</scope>
    <source>
        <strain evidence="2 3">CIRAD86</strain>
    </source>
</reference>
<feature type="compositionally biased region" description="Basic and acidic residues" evidence="1">
    <location>
        <begin position="1"/>
        <end position="10"/>
    </location>
</feature>
<evidence type="ECO:0000313" key="2">
    <source>
        <dbReference type="EMBL" id="EME86152.1"/>
    </source>
</evidence>
<dbReference type="PANTHER" id="PTHR37014:SF10">
    <property type="entry name" value="RICH PROTEIN MS8, PUTATIVE (AFU_ORTHOLOGUE AFUA_7G05650)-RELATED"/>
    <property type="match status" value="1"/>
</dbReference>
<gene>
    <name evidence="2" type="ORF">MYCFIDRAFT_214134</name>
</gene>
<feature type="region of interest" description="Disordered" evidence="1">
    <location>
        <begin position="1"/>
        <end position="203"/>
    </location>
</feature>